<dbReference type="FunFam" id="1.10.630.10:FF:000042">
    <property type="entry name" value="Cytochrome P450"/>
    <property type="match status" value="1"/>
</dbReference>
<dbReference type="GO" id="GO:0020037">
    <property type="term" value="F:heme binding"/>
    <property type="evidence" value="ECO:0007669"/>
    <property type="project" value="InterPro"/>
</dbReference>
<accession>A0A0A9X3V1</accession>
<dbReference type="PROSITE" id="PS00086">
    <property type="entry name" value="CYTOCHROME_P450"/>
    <property type="match status" value="1"/>
</dbReference>
<dbReference type="GO" id="GO:0004497">
    <property type="term" value="F:monooxygenase activity"/>
    <property type="evidence" value="ECO:0007669"/>
    <property type="project" value="UniProtKB-KW"/>
</dbReference>
<evidence type="ECO:0000256" key="2">
    <source>
        <dbReference type="ARBA" id="ARBA00004174"/>
    </source>
</evidence>
<dbReference type="Pfam" id="PF00067">
    <property type="entry name" value="p450"/>
    <property type="match status" value="1"/>
</dbReference>
<keyword evidence="11 14" id="KW-0503">Monooxygenase</keyword>
<dbReference type="PANTHER" id="PTHR24292:SF100">
    <property type="entry name" value="CYTOCHROME P450 6A16, ISOFORM B-RELATED"/>
    <property type="match status" value="1"/>
</dbReference>
<dbReference type="GO" id="GO:0005506">
    <property type="term" value="F:iron ion binding"/>
    <property type="evidence" value="ECO:0007669"/>
    <property type="project" value="InterPro"/>
</dbReference>
<dbReference type="InterPro" id="IPR036396">
    <property type="entry name" value="Cyt_P450_sf"/>
</dbReference>
<reference evidence="15" key="1">
    <citation type="journal article" date="2014" name="PLoS ONE">
        <title>Transcriptome-Based Identification of ABC Transporters in the Western Tarnished Plant Bug Lygus hesperus.</title>
        <authorList>
            <person name="Hull J.J."/>
            <person name="Chaney K."/>
            <person name="Geib S.M."/>
            <person name="Fabrick J.A."/>
            <person name="Brent C.S."/>
            <person name="Walsh D."/>
            <person name="Lavine L.C."/>
        </authorList>
    </citation>
    <scope>NUCLEOTIDE SEQUENCE</scope>
</reference>
<comment type="subcellular location">
    <subcellularLocation>
        <location evidence="3">Endoplasmic reticulum membrane</location>
        <topology evidence="3">Peripheral membrane protein</topology>
    </subcellularLocation>
    <subcellularLocation>
        <location evidence="2">Microsome membrane</location>
        <topology evidence="2">Peripheral membrane protein</topology>
    </subcellularLocation>
</comment>
<evidence type="ECO:0000256" key="13">
    <source>
        <dbReference type="PIRSR" id="PIRSR602401-1"/>
    </source>
</evidence>
<reference evidence="15" key="2">
    <citation type="submission" date="2014-07" db="EMBL/GenBank/DDBJ databases">
        <authorList>
            <person name="Hull J."/>
        </authorList>
    </citation>
    <scope>NUCLEOTIDE SEQUENCE</scope>
</reference>
<dbReference type="EMBL" id="GBHO01029263">
    <property type="protein sequence ID" value="JAG14341.1"/>
    <property type="molecule type" value="Transcribed_RNA"/>
</dbReference>
<keyword evidence="10 13" id="KW-0408">Iron</keyword>
<evidence type="ECO:0000256" key="9">
    <source>
        <dbReference type="ARBA" id="ARBA00023002"/>
    </source>
</evidence>
<dbReference type="PRINTS" id="PR00463">
    <property type="entry name" value="EP450I"/>
</dbReference>
<evidence type="ECO:0000256" key="4">
    <source>
        <dbReference type="ARBA" id="ARBA00010617"/>
    </source>
</evidence>
<dbReference type="InterPro" id="IPR001128">
    <property type="entry name" value="Cyt_P450"/>
</dbReference>
<organism evidence="15">
    <name type="scientific">Lygus hesperus</name>
    <name type="common">Western plant bug</name>
    <dbReference type="NCBI Taxonomy" id="30085"/>
    <lineage>
        <taxon>Eukaryota</taxon>
        <taxon>Metazoa</taxon>
        <taxon>Ecdysozoa</taxon>
        <taxon>Arthropoda</taxon>
        <taxon>Hexapoda</taxon>
        <taxon>Insecta</taxon>
        <taxon>Pterygota</taxon>
        <taxon>Neoptera</taxon>
        <taxon>Paraneoptera</taxon>
        <taxon>Hemiptera</taxon>
        <taxon>Heteroptera</taxon>
        <taxon>Panheteroptera</taxon>
        <taxon>Cimicomorpha</taxon>
        <taxon>Miridae</taxon>
        <taxon>Mirini</taxon>
        <taxon>Lygus</taxon>
    </lineage>
</organism>
<keyword evidence="12" id="KW-0472">Membrane</keyword>
<evidence type="ECO:0000256" key="14">
    <source>
        <dbReference type="RuleBase" id="RU000461"/>
    </source>
</evidence>
<dbReference type="InterPro" id="IPR017972">
    <property type="entry name" value="Cyt_P450_CS"/>
</dbReference>
<keyword evidence="7" id="KW-0256">Endoplasmic reticulum</keyword>
<keyword evidence="6 13" id="KW-0479">Metal-binding</keyword>
<dbReference type="SUPFAM" id="SSF48264">
    <property type="entry name" value="Cytochrome P450"/>
    <property type="match status" value="1"/>
</dbReference>
<feature type="binding site" description="axial binding residue" evidence="13">
    <location>
        <position position="473"/>
    </location>
    <ligand>
        <name>heme</name>
        <dbReference type="ChEBI" id="CHEBI:30413"/>
    </ligand>
    <ligandPart>
        <name>Fe</name>
        <dbReference type="ChEBI" id="CHEBI:18248"/>
    </ligandPart>
</feature>
<evidence type="ECO:0000256" key="1">
    <source>
        <dbReference type="ARBA" id="ARBA00001971"/>
    </source>
</evidence>
<evidence type="ECO:0000256" key="3">
    <source>
        <dbReference type="ARBA" id="ARBA00004406"/>
    </source>
</evidence>
<dbReference type="PRINTS" id="PR00385">
    <property type="entry name" value="P450"/>
</dbReference>
<sequence length="531" mass="60396">LHPRHFSRPPTMESAVQFLLSSVRDNLIVTFLCVLSVYVVVKYGYGPFNFWKNLGVPQVDVQYPFIGNLMYSLKMAPHEATTLAYKAFPNERFVGTYTFQKPVLMVRDPELVEAVLIKDFSTLSDRGNSDDPNSGKLAKHLLNLKEEHWKIMRNKLTPTFTSGKLKGMHSQLVECAESLMTLMKELEDGRSFEVRDIVSRLTMDVIASCAFGLSIDTINHPESEFRNMGLTIFKPTAKGKLLFTLRVLPRPLLKIARKLMSNSVNFEKFFVGVVDSTLEHRKQNNIVRADFLHLMNEIRQKEQEMIAKKELDGDGPYLFDHASLVSNAFVFFLAGFETTASTMSYCMYELAMNQDVQEKLYEEVATVLKKHDGEPSYNAMQEMNYLEQVISETLRMHPPATAVSRKVTKDYRVPGSDVVLPPGVNVFVPIYALHHDPQHFPEPEKFVPERFDEGKDAISKGTYAPFGDGPRICIGSRFAKLEIKVAMAMMLQRYKIVPCEKTESPLKYDPNSFLLVPKGGIWLAIQPRNKV</sequence>
<evidence type="ECO:0000256" key="7">
    <source>
        <dbReference type="ARBA" id="ARBA00022824"/>
    </source>
</evidence>
<keyword evidence="8" id="KW-0492">Microsome</keyword>
<comment type="similarity">
    <text evidence="4 14">Belongs to the cytochrome P450 family.</text>
</comment>
<dbReference type="InterPro" id="IPR002401">
    <property type="entry name" value="Cyt_P450_E_grp-I"/>
</dbReference>
<dbReference type="PANTHER" id="PTHR24292">
    <property type="entry name" value="CYTOCHROME P450"/>
    <property type="match status" value="1"/>
</dbReference>
<protein>
    <submittedName>
        <fullName evidence="15">Cytochrome P450 6a2</fullName>
    </submittedName>
</protein>
<comment type="cofactor">
    <cofactor evidence="1 13">
        <name>heme</name>
        <dbReference type="ChEBI" id="CHEBI:30413"/>
    </cofactor>
</comment>
<feature type="non-terminal residue" evidence="15">
    <location>
        <position position="1"/>
    </location>
</feature>
<keyword evidence="5 13" id="KW-0349">Heme</keyword>
<dbReference type="Gene3D" id="1.10.630.10">
    <property type="entry name" value="Cytochrome P450"/>
    <property type="match status" value="1"/>
</dbReference>
<evidence type="ECO:0000256" key="11">
    <source>
        <dbReference type="ARBA" id="ARBA00023033"/>
    </source>
</evidence>
<name>A0A0A9X3V1_LYGHE</name>
<proteinExistence type="inferred from homology"/>
<evidence type="ECO:0000313" key="15">
    <source>
        <dbReference type="EMBL" id="JAG14341.1"/>
    </source>
</evidence>
<keyword evidence="9 14" id="KW-0560">Oxidoreductase</keyword>
<dbReference type="AlphaFoldDB" id="A0A0A9X3V1"/>
<evidence type="ECO:0000256" key="12">
    <source>
        <dbReference type="ARBA" id="ARBA00023136"/>
    </source>
</evidence>
<evidence type="ECO:0000256" key="10">
    <source>
        <dbReference type="ARBA" id="ARBA00023004"/>
    </source>
</evidence>
<dbReference type="GO" id="GO:0005789">
    <property type="term" value="C:endoplasmic reticulum membrane"/>
    <property type="evidence" value="ECO:0007669"/>
    <property type="project" value="UniProtKB-SubCell"/>
</dbReference>
<evidence type="ECO:0000256" key="5">
    <source>
        <dbReference type="ARBA" id="ARBA00022617"/>
    </source>
</evidence>
<dbReference type="CDD" id="cd11056">
    <property type="entry name" value="CYP6-like"/>
    <property type="match status" value="1"/>
</dbReference>
<evidence type="ECO:0000256" key="6">
    <source>
        <dbReference type="ARBA" id="ARBA00022723"/>
    </source>
</evidence>
<dbReference type="GO" id="GO:0016705">
    <property type="term" value="F:oxidoreductase activity, acting on paired donors, with incorporation or reduction of molecular oxygen"/>
    <property type="evidence" value="ECO:0007669"/>
    <property type="project" value="InterPro"/>
</dbReference>
<dbReference type="InterPro" id="IPR050476">
    <property type="entry name" value="Insect_CytP450_Detox"/>
</dbReference>
<evidence type="ECO:0000256" key="8">
    <source>
        <dbReference type="ARBA" id="ARBA00022848"/>
    </source>
</evidence>
<gene>
    <name evidence="15" type="primary">Cyp6a2_1</name>
    <name evidence="15" type="ORF">CM83_60231</name>
</gene>